<keyword evidence="1" id="KW-1133">Transmembrane helix</keyword>
<dbReference type="Proteomes" id="UP000054270">
    <property type="component" value="Unassembled WGS sequence"/>
</dbReference>
<feature type="transmembrane region" description="Helical" evidence="1">
    <location>
        <begin position="42"/>
        <end position="67"/>
    </location>
</feature>
<keyword evidence="1" id="KW-0812">Transmembrane</keyword>
<gene>
    <name evidence="2" type="ORF">HYPSUDRAFT_39295</name>
</gene>
<proteinExistence type="predicted"/>
<dbReference type="EMBL" id="KN817540">
    <property type="protein sequence ID" value="KJA23814.1"/>
    <property type="molecule type" value="Genomic_DNA"/>
</dbReference>
<sequence length="1122" mass="126914">MDSSSSFSGTITGGIQDISALLPLLGTEQCERHVGSALDRGFLYSSVTPISIFGSLGIVRAAFNILIASLNIQQYRFLGAKKLNDGGFNASGVVAPMIALDPHHPKRFLAESRLETMLTDEHIENVEDLTVSWGKGIAWWNFLLVVFTLVIATAGLLPYILIIHDSQHTTIRLLFPIGFGFPILRVVGSALCVNVAQFLIQIRILVLLKTRLLFITINRVAKEAGIDLEFEINSKVQRKKGKERRSMWNSELASEKCIWALEKWLAAESQSIADPEKDINIPAAIYEIYKSQYKRQLESLHKTIPLWINPVLCVGLVAGILLTVAGYVGCFYLIQHSSNNSIGPLLWLILEALLSIIRILVWAINPSWDDSRGIVFELQLASHAPLITCNKFESDITDDGVAPVTRANSFLEEVVAYTGPLPLFNVNNVALYYILTAKGKSPPQSANTLPHGKLYVVIFDHKEQTSRVLCKQDDQSTFSIYISALEPVLGSTAINVRVKLSEEGITAPKTHFLTADAGFMDELTAHYDEIISQLQKQKSNLERKAFFGKTWAMQRPVEEEGDSEDDVTQSSAYGSEENWDLLTNEDAAYLRQGQVERRWREMHSHLEEWIELYITLYTKELLQDVPVDLVFKKNESVSIVQKHEANEVEYLLIECRTCLEQLLLSTVGKWNEFVEMDHNDMVDTVIQGTFSDAASLQELSESGKQHGEEIRKSKLESRLADERDDLLEKQIRSHRENMHSRLVAQAESTEQRILGRRYNDPTGETIVQTWRSLEDKIYLGSSSQDDETAIDELNRTEENTIVTRRNAFRADMQTRFSEGNEDIRNFTDEIDRKNEYDKFELMKARCFQRIDQLFSRMQDQMAEFEELHTNDILTADSHELVEYWRTGSLQERRRLLDRTQKYLELSDASIQAVGGRQNMARALMRSQDFAFIDVSQTTLFTAEEVMSIVKGVKSVTGVASCLGDEADKEIFKAVRTNINSAVAAKQDICFYGNAVVADYYRKGYPYLLFRDNGASTCIVLFYIREKRDHILTLRHCVTTSNGNVDITLNKHPLESTWGQSQAVKLNFANEDIHLPEAYLMDVGQSNVLTIVLADDSEGVYWLSDVFLPVQPVLSRSIVVPTS</sequence>
<evidence type="ECO:0000313" key="3">
    <source>
        <dbReference type="Proteomes" id="UP000054270"/>
    </source>
</evidence>
<feature type="transmembrane region" description="Helical" evidence="1">
    <location>
        <begin position="307"/>
        <end position="333"/>
    </location>
</feature>
<feature type="transmembrane region" description="Helical" evidence="1">
    <location>
        <begin position="345"/>
        <end position="364"/>
    </location>
</feature>
<name>A0A0D2NYL5_HYPSF</name>
<feature type="transmembrane region" description="Helical" evidence="1">
    <location>
        <begin position="173"/>
        <end position="200"/>
    </location>
</feature>
<dbReference type="AlphaFoldDB" id="A0A0D2NYL5"/>
<dbReference type="OrthoDB" id="3032844at2759"/>
<organism evidence="2 3">
    <name type="scientific">Hypholoma sublateritium (strain FD-334 SS-4)</name>
    <dbReference type="NCBI Taxonomy" id="945553"/>
    <lineage>
        <taxon>Eukaryota</taxon>
        <taxon>Fungi</taxon>
        <taxon>Dikarya</taxon>
        <taxon>Basidiomycota</taxon>
        <taxon>Agaricomycotina</taxon>
        <taxon>Agaricomycetes</taxon>
        <taxon>Agaricomycetidae</taxon>
        <taxon>Agaricales</taxon>
        <taxon>Agaricineae</taxon>
        <taxon>Strophariaceae</taxon>
        <taxon>Hypholoma</taxon>
    </lineage>
</organism>
<reference evidence="3" key="1">
    <citation type="submission" date="2014-04" db="EMBL/GenBank/DDBJ databases">
        <title>Evolutionary Origins and Diversification of the Mycorrhizal Mutualists.</title>
        <authorList>
            <consortium name="DOE Joint Genome Institute"/>
            <consortium name="Mycorrhizal Genomics Consortium"/>
            <person name="Kohler A."/>
            <person name="Kuo A."/>
            <person name="Nagy L.G."/>
            <person name="Floudas D."/>
            <person name="Copeland A."/>
            <person name="Barry K.W."/>
            <person name="Cichocki N."/>
            <person name="Veneault-Fourrey C."/>
            <person name="LaButti K."/>
            <person name="Lindquist E.A."/>
            <person name="Lipzen A."/>
            <person name="Lundell T."/>
            <person name="Morin E."/>
            <person name="Murat C."/>
            <person name="Riley R."/>
            <person name="Ohm R."/>
            <person name="Sun H."/>
            <person name="Tunlid A."/>
            <person name="Henrissat B."/>
            <person name="Grigoriev I.V."/>
            <person name="Hibbett D.S."/>
            <person name="Martin F."/>
        </authorList>
    </citation>
    <scope>NUCLEOTIDE SEQUENCE [LARGE SCALE GENOMIC DNA]</scope>
    <source>
        <strain evidence="3">FD-334 SS-4</strain>
    </source>
</reference>
<feature type="transmembrane region" description="Helical" evidence="1">
    <location>
        <begin position="137"/>
        <end position="161"/>
    </location>
</feature>
<evidence type="ECO:0000313" key="2">
    <source>
        <dbReference type="EMBL" id="KJA23814.1"/>
    </source>
</evidence>
<dbReference type="STRING" id="945553.A0A0D2NYL5"/>
<protein>
    <submittedName>
        <fullName evidence="2">Uncharacterized protein</fullName>
    </submittedName>
</protein>
<keyword evidence="3" id="KW-1185">Reference proteome</keyword>
<keyword evidence="1" id="KW-0472">Membrane</keyword>
<evidence type="ECO:0000256" key="1">
    <source>
        <dbReference type="SAM" id="Phobius"/>
    </source>
</evidence>
<accession>A0A0D2NYL5</accession>